<evidence type="ECO:0000256" key="1">
    <source>
        <dbReference type="SAM" id="SignalP"/>
    </source>
</evidence>
<protein>
    <recommendedName>
        <fullName evidence="2">von Hippel-Lindau disease tumour suppressor beta domain-containing protein</fullName>
    </recommendedName>
</protein>
<dbReference type="Gene3D" id="2.60.40.780">
    <property type="entry name" value="von Hippel-Lindau disease tumour suppressor, beta domain"/>
    <property type="match status" value="2"/>
</dbReference>
<dbReference type="InterPro" id="IPR037140">
    <property type="entry name" value="VHL_beta_dom_sf"/>
</dbReference>
<dbReference type="EMBL" id="LMTR01000094">
    <property type="protein sequence ID" value="KWT64139.1"/>
    <property type="molecule type" value="Genomic_DNA"/>
</dbReference>
<dbReference type="SUPFAM" id="SSF49468">
    <property type="entry name" value="VHL"/>
    <property type="match status" value="2"/>
</dbReference>
<feature type="domain" description="von Hippel-Lindau disease tumour suppressor beta" evidence="2">
    <location>
        <begin position="113"/>
        <end position="169"/>
    </location>
</feature>
<reference evidence="3 4" key="1">
    <citation type="submission" date="2015-10" db="EMBL/GenBank/DDBJ databases">
        <title>Transcriptomic analysis of a linuron degrading triple-species bacterial consortium.</title>
        <authorList>
            <person name="Albers P."/>
        </authorList>
    </citation>
    <scope>NUCLEOTIDE SEQUENCE [LARGE SCALE GENOMIC DNA]</scope>
    <source>
        <strain evidence="3 4">WDL6</strain>
    </source>
</reference>
<comment type="caution">
    <text evidence="3">The sequence shown here is derived from an EMBL/GenBank/DDBJ whole genome shotgun (WGS) entry which is preliminary data.</text>
</comment>
<feature type="signal peptide" evidence="1">
    <location>
        <begin position="1"/>
        <end position="20"/>
    </location>
</feature>
<gene>
    <name evidence="3" type="ORF">APY04_3403</name>
</gene>
<dbReference type="OrthoDB" id="7817988at2"/>
<keyword evidence="1" id="KW-0732">Signal</keyword>
<sequence length="314" mass="33710">MTVRFSVFVFAPFLAVSALAGLSSIAPFGVPPAMAQASDPAETSAFALAKELGTVDAWHAFINSFPSGFHADLARAYLKKLGDQPQAATVQAAQTVPPSAQAVGLKCTERKAMRSLDAGVKTKITFINASGSDRLVKWIDYDGKLQDNGRLKVGEQVTIDTYRTHPFLIATPSGDCLRIFLPGDERATVELGVDLQPAATTANAPGQPAAARVAQAVPASARAAERKCSERRGLRSKNSNEATKITFINSAGSDRILKWIDFNGKLQDYGRLNAGHQVTIDTYRTHPWVIETGTGNCMQVFLPAAQHATVELRK</sequence>
<proteinExistence type="predicted"/>
<feature type="domain" description="von Hippel-Lindau disease tumour suppressor beta" evidence="2">
    <location>
        <begin position="234"/>
        <end position="290"/>
    </location>
</feature>
<evidence type="ECO:0000313" key="4">
    <source>
        <dbReference type="Proteomes" id="UP000059074"/>
    </source>
</evidence>
<organism evidence="3 4">
    <name type="scientific">Hyphomicrobium sulfonivorans</name>
    <dbReference type="NCBI Taxonomy" id="121290"/>
    <lineage>
        <taxon>Bacteria</taxon>
        <taxon>Pseudomonadati</taxon>
        <taxon>Pseudomonadota</taxon>
        <taxon>Alphaproteobacteria</taxon>
        <taxon>Hyphomicrobiales</taxon>
        <taxon>Hyphomicrobiaceae</taxon>
        <taxon>Hyphomicrobium</taxon>
    </lineage>
</organism>
<dbReference type="PATRIC" id="fig|121290.4.peg.1765"/>
<dbReference type="Pfam" id="PF01847">
    <property type="entry name" value="VHL"/>
    <property type="match status" value="2"/>
</dbReference>
<evidence type="ECO:0000313" key="3">
    <source>
        <dbReference type="EMBL" id="KWT64139.1"/>
    </source>
</evidence>
<keyword evidence="4" id="KW-1185">Reference proteome</keyword>
<accession>A0A120CT56</accession>
<feature type="chain" id="PRO_5007163920" description="von Hippel-Lindau disease tumour suppressor beta domain-containing protein" evidence="1">
    <location>
        <begin position="21"/>
        <end position="314"/>
    </location>
</feature>
<dbReference type="AlphaFoldDB" id="A0A120CT56"/>
<name>A0A120CT56_HYPSL</name>
<evidence type="ECO:0000259" key="2">
    <source>
        <dbReference type="Pfam" id="PF01847"/>
    </source>
</evidence>
<dbReference type="InterPro" id="IPR036208">
    <property type="entry name" value="VHL_sf"/>
</dbReference>
<dbReference type="InterPro" id="IPR024053">
    <property type="entry name" value="VHL_beta_dom"/>
</dbReference>
<dbReference type="RefSeq" id="WP_157066883.1">
    <property type="nucleotide sequence ID" value="NZ_LMTR01000094.1"/>
</dbReference>
<dbReference type="STRING" id="121290.APY04_3403"/>
<dbReference type="Proteomes" id="UP000059074">
    <property type="component" value="Unassembled WGS sequence"/>
</dbReference>